<dbReference type="Gene3D" id="2.40.160.20">
    <property type="match status" value="1"/>
</dbReference>
<feature type="chain" id="PRO_5046361955" evidence="6">
    <location>
        <begin position="23"/>
        <end position="217"/>
    </location>
</feature>
<evidence type="ECO:0000313" key="8">
    <source>
        <dbReference type="EMBL" id="MFD2236057.1"/>
    </source>
</evidence>
<dbReference type="SUPFAM" id="SSF56925">
    <property type="entry name" value="OMPA-like"/>
    <property type="match status" value="1"/>
</dbReference>
<evidence type="ECO:0000313" key="9">
    <source>
        <dbReference type="Proteomes" id="UP001597371"/>
    </source>
</evidence>
<dbReference type="PANTHER" id="PTHR34001:SF3">
    <property type="entry name" value="BLL7405 PROTEIN"/>
    <property type="match status" value="1"/>
</dbReference>
<evidence type="ECO:0000256" key="5">
    <source>
        <dbReference type="ARBA" id="ARBA00038306"/>
    </source>
</evidence>
<comment type="similarity">
    <text evidence="5">Belongs to the Omp25/RopB family.</text>
</comment>
<keyword evidence="4" id="KW-0998">Cell outer membrane</keyword>
<evidence type="ECO:0000256" key="4">
    <source>
        <dbReference type="ARBA" id="ARBA00023237"/>
    </source>
</evidence>
<dbReference type="PANTHER" id="PTHR34001">
    <property type="entry name" value="BLL7405 PROTEIN"/>
    <property type="match status" value="1"/>
</dbReference>
<evidence type="ECO:0000259" key="7">
    <source>
        <dbReference type="Pfam" id="PF13505"/>
    </source>
</evidence>
<organism evidence="8 9">
    <name type="scientific">Aureimonas populi</name>
    <dbReference type="NCBI Taxonomy" id="1701758"/>
    <lineage>
        <taxon>Bacteria</taxon>
        <taxon>Pseudomonadati</taxon>
        <taxon>Pseudomonadota</taxon>
        <taxon>Alphaproteobacteria</taxon>
        <taxon>Hyphomicrobiales</taxon>
        <taxon>Aurantimonadaceae</taxon>
        <taxon>Aureimonas</taxon>
    </lineage>
</organism>
<comment type="subcellular location">
    <subcellularLocation>
        <location evidence="1">Cell outer membrane</location>
    </subcellularLocation>
</comment>
<evidence type="ECO:0000256" key="2">
    <source>
        <dbReference type="ARBA" id="ARBA00022729"/>
    </source>
</evidence>
<evidence type="ECO:0000256" key="1">
    <source>
        <dbReference type="ARBA" id="ARBA00004442"/>
    </source>
</evidence>
<dbReference type="InterPro" id="IPR011250">
    <property type="entry name" value="OMP/PagP_B-barrel"/>
</dbReference>
<dbReference type="InterPro" id="IPR051692">
    <property type="entry name" value="OMP-like"/>
</dbReference>
<sequence>MRSLRILSVLGALAASTASALGADAVFEQDAAPSVSLPALYTWTGPYAGGFVGYNFSNFDQSGGADFDGEGFVGGVYAGYNLQTDQLVYGLEADIGGSDVDAGGFNNAAGLPVGSDGNAFGSLRARLGWAYDSILLFATGGLAVSGNELSLAGADDQNTHFGYTVGAGVEAAVTDNLSSRLEYRYSDFESKDYNLGNVTISSGFDEHSIRAGLALKF</sequence>
<dbReference type="Pfam" id="PF13505">
    <property type="entry name" value="OMP_b-brl"/>
    <property type="match status" value="1"/>
</dbReference>
<keyword evidence="9" id="KW-1185">Reference proteome</keyword>
<dbReference type="RefSeq" id="WP_377946319.1">
    <property type="nucleotide sequence ID" value="NZ_JBHUIJ010000002.1"/>
</dbReference>
<evidence type="ECO:0000256" key="3">
    <source>
        <dbReference type="ARBA" id="ARBA00023136"/>
    </source>
</evidence>
<comment type="caution">
    <text evidence="8">The sequence shown here is derived from an EMBL/GenBank/DDBJ whole genome shotgun (WGS) entry which is preliminary data.</text>
</comment>
<feature type="domain" description="Outer membrane protein beta-barrel" evidence="7">
    <location>
        <begin position="34"/>
        <end position="217"/>
    </location>
</feature>
<gene>
    <name evidence="8" type="ORF">ACFSKQ_01085</name>
</gene>
<accession>A0ABW5CJA3</accession>
<dbReference type="InterPro" id="IPR027385">
    <property type="entry name" value="Beta-barrel_OMP"/>
</dbReference>
<dbReference type="Proteomes" id="UP001597371">
    <property type="component" value="Unassembled WGS sequence"/>
</dbReference>
<proteinExistence type="inferred from homology"/>
<evidence type="ECO:0000256" key="6">
    <source>
        <dbReference type="SAM" id="SignalP"/>
    </source>
</evidence>
<feature type="signal peptide" evidence="6">
    <location>
        <begin position="1"/>
        <end position="22"/>
    </location>
</feature>
<reference evidence="9" key="1">
    <citation type="journal article" date="2019" name="Int. J. Syst. Evol. Microbiol.">
        <title>The Global Catalogue of Microorganisms (GCM) 10K type strain sequencing project: providing services to taxonomists for standard genome sequencing and annotation.</title>
        <authorList>
            <consortium name="The Broad Institute Genomics Platform"/>
            <consortium name="The Broad Institute Genome Sequencing Center for Infectious Disease"/>
            <person name="Wu L."/>
            <person name="Ma J."/>
        </authorList>
    </citation>
    <scope>NUCLEOTIDE SEQUENCE [LARGE SCALE GENOMIC DNA]</scope>
    <source>
        <strain evidence="9">ZS-35-S2</strain>
    </source>
</reference>
<dbReference type="EMBL" id="JBHUIJ010000002">
    <property type="protein sequence ID" value="MFD2236057.1"/>
    <property type="molecule type" value="Genomic_DNA"/>
</dbReference>
<protein>
    <submittedName>
        <fullName evidence="8">Outer membrane protein</fullName>
    </submittedName>
</protein>
<keyword evidence="3" id="KW-0472">Membrane</keyword>
<keyword evidence="2 6" id="KW-0732">Signal</keyword>
<name>A0ABW5CJA3_9HYPH</name>